<dbReference type="STRING" id="1238182.C882_2917"/>
<comment type="caution">
    <text evidence="3">The sequence shown here is derived from an EMBL/GenBank/DDBJ whole genome shotgun (WGS) entry which is preliminary data.</text>
</comment>
<protein>
    <recommendedName>
        <fullName evidence="5">Transposase</fullName>
    </recommendedName>
</protein>
<accession>K9GNC9</accession>
<evidence type="ECO:0000256" key="1">
    <source>
        <dbReference type="ARBA" id="ARBA00023125"/>
    </source>
</evidence>
<sequence>MMRTFGTIIRSEQAEAVLAPFAARMARARHWQFRELHIKGRPKLAVRKEAQQRFGLTKRQALANEFDLDQAVTAWRGMMRNRIDRLRDRMEQTEGHIARLERKMAGAPPALRASLKMRCHQKKRHVGRCRDTMAACQKTLEGPPALCFGGRDLLRQGAVEAWRDKRQGRFLLVGSKDETAGNQTAQYDPYNGRLVLRLSDADAETARAAGAPVDRRGRVVFENVVFRYGQQDLANAAERGIGITFLFFRDDRRRWHLRATIEQPEVPKLTDIRIATVGVDLNVEHLAVVVTDRYGNPVERATVPFPVAGTDGGTAQAMIGDAVKWVCDLALRYEAGVAVEDLDFGRKKAALKTYGRKHARRLSSFAYSKFGEMIASRCGRHGIDLTRVNPAFTSVIGGVKYATGRAMSRHHAAALVIARRAQGFEERFVCMGDKALGGPGRSQPRHLWSRWRNVHLMASAGGTVPHAPRRSDDGATEDGRLEPRAGPARRRRRTATTASGHHQVRAAVARARV</sequence>
<name>K9GNC9_9PROT</name>
<dbReference type="GO" id="GO:0003677">
    <property type="term" value="F:DNA binding"/>
    <property type="evidence" value="ECO:0007669"/>
    <property type="project" value="UniProtKB-KW"/>
</dbReference>
<dbReference type="AlphaFoldDB" id="K9GNC9"/>
<evidence type="ECO:0000313" key="4">
    <source>
        <dbReference type="Proteomes" id="UP000009881"/>
    </source>
</evidence>
<dbReference type="eggNOG" id="COG0675">
    <property type="taxonomic scope" value="Bacteria"/>
</dbReference>
<evidence type="ECO:0000256" key="2">
    <source>
        <dbReference type="SAM" id="MobiDB-lite"/>
    </source>
</evidence>
<dbReference type="InterPro" id="IPR010095">
    <property type="entry name" value="Cas12f1-like_TNB"/>
</dbReference>
<evidence type="ECO:0008006" key="5">
    <source>
        <dbReference type="Google" id="ProtNLM"/>
    </source>
</evidence>
<feature type="compositionally biased region" description="Basic and acidic residues" evidence="2">
    <location>
        <begin position="469"/>
        <end position="483"/>
    </location>
</feature>
<keyword evidence="4" id="KW-1185">Reference proteome</keyword>
<evidence type="ECO:0000313" key="3">
    <source>
        <dbReference type="EMBL" id="EKV26149.1"/>
    </source>
</evidence>
<reference evidence="3 4" key="1">
    <citation type="journal article" date="2013" name="Genome Announc.">
        <title>Draft Genome Sequence of an Alphaproteobacterium, Caenispirillum salinarum AK4(T), Isolated from a Solar Saltern.</title>
        <authorList>
            <person name="Khatri I."/>
            <person name="Singh A."/>
            <person name="Korpole S."/>
            <person name="Pinnaka A.K."/>
            <person name="Subramanian S."/>
        </authorList>
    </citation>
    <scope>NUCLEOTIDE SEQUENCE [LARGE SCALE GENOMIC DNA]</scope>
    <source>
        <strain evidence="3 4">AK4</strain>
    </source>
</reference>
<dbReference type="OrthoDB" id="7375452at2"/>
<dbReference type="EMBL" id="ANHY01000037">
    <property type="protein sequence ID" value="EKV26149.1"/>
    <property type="molecule type" value="Genomic_DNA"/>
</dbReference>
<keyword evidence="1" id="KW-0238">DNA-binding</keyword>
<gene>
    <name evidence="3" type="ORF">C882_2917</name>
</gene>
<feature type="region of interest" description="Disordered" evidence="2">
    <location>
        <begin position="459"/>
        <end position="513"/>
    </location>
</feature>
<organism evidence="3 4">
    <name type="scientific">Caenispirillum salinarum AK4</name>
    <dbReference type="NCBI Taxonomy" id="1238182"/>
    <lineage>
        <taxon>Bacteria</taxon>
        <taxon>Pseudomonadati</taxon>
        <taxon>Pseudomonadota</taxon>
        <taxon>Alphaproteobacteria</taxon>
        <taxon>Rhodospirillales</taxon>
        <taxon>Novispirillaceae</taxon>
        <taxon>Caenispirillum</taxon>
    </lineage>
</organism>
<dbReference type="NCBIfam" id="TIGR01766">
    <property type="entry name" value="IS200/IS605 family accessory protein TnpB-like domain"/>
    <property type="match status" value="1"/>
</dbReference>
<dbReference type="RefSeq" id="WP_009542908.1">
    <property type="nucleotide sequence ID" value="NZ_ANHY01000037.1"/>
</dbReference>
<dbReference type="Proteomes" id="UP000009881">
    <property type="component" value="Unassembled WGS sequence"/>
</dbReference>
<proteinExistence type="predicted"/>
<dbReference type="PATRIC" id="fig|1238182.3.peg.4468"/>